<feature type="domain" description="Alpha-L-arabinofuranosidase B arabinose-binding" evidence="3">
    <location>
        <begin position="167"/>
        <end position="284"/>
    </location>
</feature>
<feature type="compositionally biased region" description="Pro residues" evidence="1">
    <location>
        <begin position="139"/>
        <end position="149"/>
    </location>
</feature>
<evidence type="ECO:0000256" key="2">
    <source>
        <dbReference type="SAM" id="Phobius"/>
    </source>
</evidence>
<proteinExistence type="predicted"/>
<dbReference type="InterPro" id="IPR036195">
    <property type="entry name" value="AbfB_ABD_sf"/>
</dbReference>
<organism evidence="4 5">
    <name type="scientific">Paractinoplanes ovalisporus</name>
    <dbReference type="NCBI Taxonomy" id="2810368"/>
    <lineage>
        <taxon>Bacteria</taxon>
        <taxon>Bacillati</taxon>
        <taxon>Actinomycetota</taxon>
        <taxon>Actinomycetes</taxon>
        <taxon>Micromonosporales</taxon>
        <taxon>Micromonosporaceae</taxon>
        <taxon>Paractinoplanes</taxon>
    </lineage>
</organism>
<dbReference type="Pfam" id="PF05270">
    <property type="entry name" value="AbfB"/>
    <property type="match status" value="1"/>
</dbReference>
<feature type="transmembrane region" description="Helical" evidence="2">
    <location>
        <begin position="60"/>
        <end position="80"/>
    </location>
</feature>
<keyword evidence="2" id="KW-1133">Transmembrane helix</keyword>
<name>A0ABS2AA01_9ACTN</name>
<keyword evidence="2" id="KW-0812">Transmembrane</keyword>
<dbReference type="RefSeq" id="WP_203376602.1">
    <property type="nucleotide sequence ID" value="NZ_JAENHP010000003.1"/>
</dbReference>
<dbReference type="Gene3D" id="2.80.10.50">
    <property type="match status" value="1"/>
</dbReference>
<evidence type="ECO:0000313" key="5">
    <source>
        <dbReference type="Proteomes" id="UP000632138"/>
    </source>
</evidence>
<dbReference type="SUPFAM" id="SSF110221">
    <property type="entry name" value="AbfB domain"/>
    <property type="match status" value="1"/>
</dbReference>
<evidence type="ECO:0000256" key="1">
    <source>
        <dbReference type="SAM" id="MobiDB-lite"/>
    </source>
</evidence>
<accession>A0ABS2AA01</accession>
<dbReference type="InterPro" id="IPR007934">
    <property type="entry name" value="AbfB_ABD"/>
</dbReference>
<comment type="caution">
    <text evidence="4">The sequence shown here is derived from an EMBL/GenBank/DDBJ whole genome shotgun (WGS) entry which is preliminary data.</text>
</comment>
<sequence length="297" mass="32111">MPDEDRPERLRIGGWVPPYRDTKGPLRPPVPPRRRAAGLTAALWNGPIRRHTSTGLGRRVVAAAATGVVIAVAGLTALALRGDDGDSSLVQRVVLPPYTPSAPVSILPAPTTSSAGPGSITRTPTRHRETEATRTRPTTKPPTSRPPTTAPAATQLVVGATVGLAHADYPGYRLRHHDFVARFDAIDEGSSRGTRQDSRFTVRRGLASSSCVSLESVNFPGYFLRHRDYVLHLDRRDGSDLFDKDGTFCPHAVRDGAALILESVNYPSYYLVGSNRGVRIERVSPGRATAFLVREAV</sequence>
<evidence type="ECO:0000259" key="3">
    <source>
        <dbReference type="Pfam" id="PF05270"/>
    </source>
</evidence>
<dbReference type="Proteomes" id="UP000632138">
    <property type="component" value="Unassembled WGS sequence"/>
</dbReference>
<dbReference type="CDD" id="cd23399">
    <property type="entry name" value="beta-trefoil_ABD_ABFB"/>
    <property type="match status" value="1"/>
</dbReference>
<feature type="region of interest" description="Disordered" evidence="1">
    <location>
        <begin position="104"/>
        <end position="153"/>
    </location>
</feature>
<keyword evidence="5" id="KW-1185">Reference proteome</keyword>
<keyword evidence="2" id="KW-0472">Membrane</keyword>
<evidence type="ECO:0000313" key="4">
    <source>
        <dbReference type="EMBL" id="MBM2616664.1"/>
    </source>
</evidence>
<reference evidence="4 5" key="1">
    <citation type="submission" date="2021-01" db="EMBL/GenBank/DDBJ databases">
        <title>Actinoplanes sp. nov. LDG1-06 isolated from lichen.</title>
        <authorList>
            <person name="Saeng-In P."/>
            <person name="Phongsopitanun W."/>
            <person name="Kanchanasin P."/>
            <person name="Yuki M."/>
            <person name="Kudo T."/>
            <person name="Ohkuma M."/>
            <person name="Tanasupawat S."/>
        </authorList>
    </citation>
    <scope>NUCLEOTIDE SEQUENCE [LARGE SCALE GENOMIC DNA]</scope>
    <source>
        <strain evidence="4 5">LDG1-06</strain>
    </source>
</reference>
<dbReference type="EMBL" id="JAENHP010000003">
    <property type="protein sequence ID" value="MBM2616664.1"/>
    <property type="molecule type" value="Genomic_DNA"/>
</dbReference>
<gene>
    <name evidence="4" type="ORF">JIG36_13950</name>
</gene>
<protein>
    <submittedName>
        <fullName evidence="4">AbfB domain-containing protein</fullName>
    </submittedName>
</protein>